<dbReference type="GO" id="GO:0008270">
    <property type="term" value="F:zinc ion binding"/>
    <property type="evidence" value="ECO:0007669"/>
    <property type="project" value="InterPro"/>
</dbReference>
<dbReference type="InterPro" id="IPR001138">
    <property type="entry name" value="Zn2Cys6_DnaBD"/>
</dbReference>
<gene>
    <name evidence="6" type="ORF">EJ05DRAFT_25774</name>
</gene>
<dbReference type="PANTHER" id="PTHR31001:SF49">
    <property type="entry name" value="ZN(II)2CYS6 TRANSCRIPTION FACTOR (EUROFUNG)"/>
    <property type="match status" value="1"/>
</dbReference>
<dbReference type="Proteomes" id="UP000799437">
    <property type="component" value="Unassembled WGS sequence"/>
</dbReference>
<feature type="region of interest" description="Disordered" evidence="4">
    <location>
        <begin position="97"/>
        <end position="125"/>
    </location>
</feature>
<dbReference type="InterPro" id="IPR050613">
    <property type="entry name" value="Sec_Metabolite_Reg"/>
</dbReference>
<dbReference type="InterPro" id="IPR007219">
    <property type="entry name" value="XnlR_reg_dom"/>
</dbReference>
<dbReference type="AlphaFoldDB" id="A0A6A6WLR8"/>
<dbReference type="Pfam" id="PF04082">
    <property type="entry name" value="Fungal_trans"/>
    <property type="match status" value="1"/>
</dbReference>
<dbReference type="OrthoDB" id="4934715at2759"/>
<dbReference type="PROSITE" id="PS50048">
    <property type="entry name" value="ZN2_CY6_FUNGAL_2"/>
    <property type="match status" value="1"/>
</dbReference>
<dbReference type="PROSITE" id="PS00463">
    <property type="entry name" value="ZN2_CY6_FUNGAL_1"/>
    <property type="match status" value="1"/>
</dbReference>
<dbReference type="SMART" id="SM00066">
    <property type="entry name" value="GAL4"/>
    <property type="match status" value="1"/>
</dbReference>
<accession>A0A6A6WLR8</accession>
<dbReference type="GeneID" id="54481288"/>
<dbReference type="GO" id="GO:0005634">
    <property type="term" value="C:nucleus"/>
    <property type="evidence" value="ECO:0007669"/>
    <property type="project" value="UniProtKB-SubCell"/>
</dbReference>
<name>A0A6A6WLR8_9PEZI</name>
<dbReference type="Gene3D" id="4.10.240.10">
    <property type="entry name" value="Zn(2)-C6 fungal-type DNA-binding domain"/>
    <property type="match status" value="1"/>
</dbReference>
<evidence type="ECO:0000256" key="1">
    <source>
        <dbReference type="ARBA" id="ARBA00004123"/>
    </source>
</evidence>
<dbReference type="CDD" id="cd00067">
    <property type="entry name" value="GAL4"/>
    <property type="match status" value="1"/>
</dbReference>
<keyword evidence="7" id="KW-1185">Reference proteome</keyword>
<dbReference type="GO" id="GO:0000981">
    <property type="term" value="F:DNA-binding transcription factor activity, RNA polymerase II-specific"/>
    <property type="evidence" value="ECO:0007669"/>
    <property type="project" value="InterPro"/>
</dbReference>
<dbReference type="InterPro" id="IPR036864">
    <property type="entry name" value="Zn2-C6_fun-type_DNA-bd_sf"/>
</dbReference>
<evidence type="ECO:0000313" key="7">
    <source>
        <dbReference type="Proteomes" id="UP000799437"/>
    </source>
</evidence>
<sequence>MTKFSDLTSRFRVAVPNHDRTRVSKRNRLAVSCSNCRTRRTKCDRKQPCDSCTKRSMDSSCSFTPTTPRDKHEATRAVSRKSEAARRLQELECIVSKLIQPRSEPPDDDANNTSSSGSSHISSTPVSEAHLMAGQQGSGAGGDIGYAGSTNWRSVLESIQGIRAFLDVNDGGLSEGTPAVSLSDIQEPASDFTASPASSRIVDELPDRPTVDTLLMTYFNARFVTVSFIHANQFHREYDAFWENPSSTPHLWISLLCSMLCLGSVVALARKDPIATLLDKTAPAIYADKAWKYLVSGQYLKQKSYAVEALLIHSYSKYWFTTDQDSDIWTNLGLVTRLAQNMGYHRDPRWLGSNLSPFQGEMRRRTWNFIEVFDLLASLQLGMPPVIHEGEFDAEPPSNLHDDDFDELSATLPPSRSSSDCTYVAYMICKARISAVFRKILRVVLMSDLERLVQVVESLNMELDQVHESFPQRFRIRPIKSSSFTDQPFMIVQRLLLELLYLKAKCVLHRDFLSLPDEYLEYKGRARNAALRVLELQYEYHNESQLGGRLEREDWVLTGLIQHDFLLAAM</sequence>
<dbReference type="EMBL" id="ML996565">
    <property type="protein sequence ID" value="KAF2763098.1"/>
    <property type="molecule type" value="Genomic_DNA"/>
</dbReference>
<evidence type="ECO:0000256" key="3">
    <source>
        <dbReference type="ARBA" id="ARBA00023242"/>
    </source>
</evidence>
<dbReference type="PANTHER" id="PTHR31001">
    <property type="entry name" value="UNCHARACTERIZED TRANSCRIPTIONAL REGULATORY PROTEIN"/>
    <property type="match status" value="1"/>
</dbReference>
<dbReference type="Pfam" id="PF00172">
    <property type="entry name" value="Zn_clus"/>
    <property type="match status" value="1"/>
</dbReference>
<feature type="domain" description="Zn(2)-C6 fungal-type" evidence="5">
    <location>
        <begin position="32"/>
        <end position="63"/>
    </location>
</feature>
<evidence type="ECO:0000313" key="6">
    <source>
        <dbReference type="EMBL" id="KAF2763098.1"/>
    </source>
</evidence>
<evidence type="ECO:0000256" key="4">
    <source>
        <dbReference type="SAM" id="MobiDB-lite"/>
    </source>
</evidence>
<keyword evidence="2" id="KW-0479">Metal-binding</keyword>
<dbReference type="SMART" id="SM00906">
    <property type="entry name" value="Fungal_trans"/>
    <property type="match status" value="1"/>
</dbReference>
<protein>
    <recommendedName>
        <fullName evidence="5">Zn(2)-C6 fungal-type domain-containing protein</fullName>
    </recommendedName>
</protein>
<comment type="subcellular location">
    <subcellularLocation>
        <location evidence="1">Nucleus</location>
    </subcellularLocation>
</comment>
<organism evidence="6 7">
    <name type="scientific">Pseudovirgaria hyperparasitica</name>
    <dbReference type="NCBI Taxonomy" id="470096"/>
    <lineage>
        <taxon>Eukaryota</taxon>
        <taxon>Fungi</taxon>
        <taxon>Dikarya</taxon>
        <taxon>Ascomycota</taxon>
        <taxon>Pezizomycotina</taxon>
        <taxon>Dothideomycetes</taxon>
        <taxon>Dothideomycetes incertae sedis</taxon>
        <taxon>Acrospermales</taxon>
        <taxon>Acrospermaceae</taxon>
        <taxon>Pseudovirgaria</taxon>
    </lineage>
</organism>
<dbReference type="GO" id="GO:0003677">
    <property type="term" value="F:DNA binding"/>
    <property type="evidence" value="ECO:0007669"/>
    <property type="project" value="InterPro"/>
</dbReference>
<proteinExistence type="predicted"/>
<feature type="region of interest" description="Disordered" evidence="4">
    <location>
        <begin position="54"/>
        <end position="83"/>
    </location>
</feature>
<dbReference type="GO" id="GO:0006351">
    <property type="term" value="P:DNA-templated transcription"/>
    <property type="evidence" value="ECO:0007669"/>
    <property type="project" value="InterPro"/>
</dbReference>
<evidence type="ECO:0000259" key="5">
    <source>
        <dbReference type="PROSITE" id="PS50048"/>
    </source>
</evidence>
<reference evidence="6" key="1">
    <citation type="journal article" date="2020" name="Stud. Mycol.">
        <title>101 Dothideomycetes genomes: a test case for predicting lifestyles and emergence of pathogens.</title>
        <authorList>
            <person name="Haridas S."/>
            <person name="Albert R."/>
            <person name="Binder M."/>
            <person name="Bloem J."/>
            <person name="Labutti K."/>
            <person name="Salamov A."/>
            <person name="Andreopoulos B."/>
            <person name="Baker S."/>
            <person name="Barry K."/>
            <person name="Bills G."/>
            <person name="Bluhm B."/>
            <person name="Cannon C."/>
            <person name="Castanera R."/>
            <person name="Culley D."/>
            <person name="Daum C."/>
            <person name="Ezra D."/>
            <person name="Gonzalez J."/>
            <person name="Henrissat B."/>
            <person name="Kuo A."/>
            <person name="Liang C."/>
            <person name="Lipzen A."/>
            <person name="Lutzoni F."/>
            <person name="Magnuson J."/>
            <person name="Mondo S."/>
            <person name="Nolan M."/>
            <person name="Ohm R."/>
            <person name="Pangilinan J."/>
            <person name="Park H.-J."/>
            <person name="Ramirez L."/>
            <person name="Alfaro M."/>
            <person name="Sun H."/>
            <person name="Tritt A."/>
            <person name="Yoshinaga Y."/>
            <person name="Zwiers L.-H."/>
            <person name="Turgeon B."/>
            <person name="Goodwin S."/>
            <person name="Spatafora J."/>
            <person name="Crous P."/>
            <person name="Grigoriev I."/>
        </authorList>
    </citation>
    <scope>NUCLEOTIDE SEQUENCE</scope>
    <source>
        <strain evidence="6">CBS 121739</strain>
    </source>
</reference>
<evidence type="ECO:0000256" key="2">
    <source>
        <dbReference type="ARBA" id="ARBA00022723"/>
    </source>
</evidence>
<dbReference type="SUPFAM" id="SSF57701">
    <property type="entry name" value="Zn2/Cys6 DNA-binding domain"/>
    <property type="match status" value="1"/>
</dbReference>
<feature type="compositionally biased region" description="Polar residues" evidence="4">
    <location>
        <begin position="58"/>
        <end position="67"/>
    </location>
</feature>
<dbReference type="RefSeq" id="XP_033605549.1">
    <property type="nucleotide sequence ID" value="XM_033740234.1"/>
</dbReference>
<dbReference type="CDD" id="cd12148">
    <property type="entry name" value="fungal_TF_MHR"/>
    <property type="match status" value="1"/>
</dbReference>
<feature type="compositionally biased region" description="Low complexity" evidence="4">
    <location>
        <begin position="114"/>
        <end position="125"/>
    </location>
</feature>
<feature type="compositionally biased region" description="Basic and acidic residues" evidence="4">
    <location>
        <begin position="68"/>
        <end position="83"/>
    </location>
</feature>
<keyword evidence="3" id="KW-0539">Nucleus</keyword>